<sequence length="80" mass="9634">MLLEKSFLFRLHNLCIFLKICLQWHQQVYIKCFQNIHLLSLNFLVYFHNLHQRRSNISRSTPGALLRLTCQFCDCIHVQS</sequence>
<evidence type="ECO:0000313" key="2">
    <source>
        <dbReference type="EMBL" id="JAW15573.1"/>
    </source>
</evidence>
<organism evidence="2">
    <name type="scientific">Panstrongylus lignarius</name>
    <dbReference type="NCBI Taxonomy" id="156445"/>
    <lineage>
        <taxon>Eukaryota</taxon>
        <taxon>Metazoa</taxon>
        <taxon>Ecdysozoa</taxon>
        <taxon>Arthropoda</taxon>
        <taxon>Hexapoda</taxon>
        <taxon>Insecta</taxon>
        <taxon>Pterygota</taxon>
        <taxon>Neoptera</taxon>
        <taxon>Paraneoptera</taxon>
        <taxon>Hemiptera</taxon>
        <taxon>Heteroptera</taxon>
        <taxon>Panheteroptera</taxon>
        <taxon>Cimicomorpha</taxon>
        <taxon>Reduviidae</taxon>
        <taxon>Triatominae</taxon>
        <taxon>Panstrongylus</taxon>
    </lineage>
</organism>
<name>A0A224Y4F4_9HEMI</name>
<reference evidence="2" key="1">
    <citation type="journal article" date="2018" name="PLoS Negl. Trop. Dis.">
        <title>An insight into the salivary gland and fat body transcriptome of Panstrongylus lignarius (Hemiptera: Heteroptera), the main vector of Chagas disease in Peru.</title>
        <authorList>
            <person name="Nevoa J.C."/>
            <person name="Mendes M.T."/>
            <person name="da Silva M.V."/>
            <person name="Soares S.C."/>
            <person name="Oliveira C.J.F."/>
            <person name="Ribeiro J.M.C."/>
        </authorList>
    </citation>
    <scope>NUCLEOTIDE SEQUENCE</scope>
</reference>
<feature type="chain" id="PRO_5012171899" evidence="1">
    <location>
        <begin position="24"/>
        <end position="80"/>
    </location>
</feature>
<dbReference type="AlphaFoldDB" id="A0A224Y4F4"/>
<accession>A0A224Y4F4</accession>
<feature type="signal peptide" evidence="1">
    <location>
        <begin position="1"/>
        <end position="23"/>
    </location>
</feature>
<protein>
    <submittedName>
        <fullName evidence="2">Putative secreted protein</fullName>
    </submittedName>
</protein>
<keyword evidence="1" id="KW-0732">Signal</keyword>
<dbReference type="EMBL" id="GFTR01000853">
    <property type="protein sequence ID" value="JAW15573.1"/>
    <property type="molecule type" value="Transcribed_RNA"/>
</dbReference>
<proteinExistence type="predicted"/>
<evidence type="ECO:0000256" key="1">
    <source>
        <dbReference type="SAM" id="SignalP"/>
    </source>
</evidence>